<reference evidence="2" key="1">
    <citation type="submission" date="2020-05" db="UniProtKB">
        <authorList>
            <consortium name="EnsemblMetazoa"/>
        </authorList>
    </citation>
    <scope>IDENTIFICATION</scope>
    <source>
        <strain evidence="2">USDA</strain>
    </source>
</reference>
<feature type="region of interest" description="Disordered" evidence="1">
    <location>
        <begin position="194"/>
        <end position="213"/>
    </location>
</feature>
<feature type="region of interest" description="Disordered" evidence="1">
    <location>
        <begin position="262"/>
        <end position="287"/>
    </location>
</feature>
<evidence type="ECO:0000313" key="3">
    <source>
        <dbReference type="Proteomes" id="UP000095300"/>
    </source>
</evidence>
<evidence type="ECO:0000313" key="2">
    <source>
        <dbReference type="EnsemblMetazoa" id="SCAU014034-PA"/>
    </source>
</evidence>
<gene>
    <name evidence="2" type="primary">106086593</name>
</gene>
<accession>A0A1I8Q5A5</accession>
<name>A0A1I8Q5A5_STOCA</name>
<dbReference type="VEuPathDB" id="VectorBase:SCAU014034"/>
<organism evidence="2 3">
    <name type="scientific">Stomoxys calcitrans</name>
    <name type="common">Stable fly</name>
    <name type="synonym">Conops calcitrans</name>
    <dbReference type="NCBI Taxonomy" id="35570"/>
    <lineage>
        <taxon>Eukaryota</taxon>
        <taxon>Metazoa</taxon>
        <taxon>Ecdysozoa</taxon>
        <taxon>Arthropoda</taxon>
        <taxon>Hexapoda</taxon>
        <taxon>Insecta</taxon>
        <taxon>Pterygota</taxon>
        <taxon>Neoptera</taxon>
        <taxon>Endopterygota</taxon>
        <taxon>Diptera</taxon>
        <taxon>Brachycera</taxon>
        <taxon>Muscomorpha</taxon>
        <taxon>Muscoidea</taxon>
        <taxon>Muscidae</taxon>
        <taxon>Stomoxys</taxon>
    </lineage>
</organism>
<evidence type="ECO:0000256" key="1">
    <source>
        <dbReference type="SAM" id="MobiDB-lite"/>
    </source>
</evidence>
<proteinExistence type="predicted"/>
<sequence length="287" mass="31915">MELVLNFSAKMLFDDFCLKIYFWPFLTYLANIKGICPLYPGPVSPTVPIPTYQPTPPTPTPLVPCPAMPLVCLPNGARPIPYCPCIDPRQQMGVAGQAITNQALVNQPQSAQLQLPTNEGQQQQQQQQYALSQQQQFAMPTTMMGQSLLPQQSLNNPSVIRQPLNTPEAVRPLPNQSTTDQLLANQQTTHQANMTPANTLPQATSNQTPADQPMTGEQLAILQQQMAQLDKPMTTEELVELLDQHSLEFKMAAASQNQGASEMMIFSHLPDNQQGNKKRKRRHPKEH</sequence>
<dbReference type="EnsemblMetazoa" id="SCAU014034-RA">
    <property type="protein sequence ID" value="SCAU014034-PA"/>
    <property type="gene ID" value="SCAU014034"/>
</dbReference>
<protein>
    <submittedName>
        <fullName evidence="2">Uncharacterized protein</fullName>
    </submittedName>
</protein>
<feature type="compositionally biased region" description="Basic residues" evidence="1">
    <location>
        <begin position="276"/>
        <end position="287"/>
    </location>
</feature>
<dbReference type="AlphaFoldDB" id="A0A1I8Q5A5"/>
<feature type="compositionally biased region" description="Polar residues" evidence="1">
    <location>
        <begin position="194"/>
        <end position="210"/>
    </location>
</feature>
<dbReference type="Proteomes" id="UP000095300">
    <property type="component" value="Unassembled WGS sequence"/>
</dbReference>
<keyword evidence="3" id="KW-1185">Reference proteome</keyword>